<evidence type="ECO:0000256" key="3">
    <source>
        <dbReference type="ARBA" id="ARBA00022630"/>
    </source>
</evidence>
<dbReference type="Pfam" id="PF00732">
    <property type="entry name" value="GMC_oxred_N"/>
    <property type="match status" value="1"/>
</dbReference>
<comment type="caution">
    <text evidence="8">The sequence shown here is derived from an EMBL/GenBank/DDBJ whole genome shotgun (WGS) entry which is preliminary data.</text>
</comment>
<reference evidence="8 9" key="1">
    <citation type="submission" date="2020-09" db="EMBL/GenBank/DDBJ databases">
        <authorList>
            <person name="Yoon J.-W."/>
        </authorList>
    </citation>
    <scope>NUCLEOTIDE SEQUENCE [LARGE SCALE GENOMIC DNA]</scope>
    <source>
        <strain evidence="8 9">KMU-140</strain>
    </source>
</reference>
<feature type="domain" description="Glucose-methanol-choline oxidoreductase C-terminal" evidence="7">
    <location>
        <begin position="419"/>
        <end position="475"/>
    </location>
</feature>
<dbReference type="Proteomes" id="UP000635384">
    <property type="component" value="Unassembled WGS sequence"/>
</dbReference>
<sequence>MEISVVRASAVESHHWDVIVIGSGFGSLFFLQNYLKRNPNQRILVLEWGAHHTQRWQIDQQKNSAIDHNATIENESKKDWNFSIGLGGGTNCWQGMAARMHPHDFELQSRYGVGFDWPISYDDIADYYTAAEALMEVAGASDAGRVFPGSASFPQAPHHLSTTERLIKKDRPDTFFAAPQAKLTQGKNGRGACCNNGTCSFCPTGARFYAVEGMRDLWEAPNLSICTGARVRLIEATGANAEAVVFESEGRDFRVKGDLIVLGANGIHSPFILQQSGILDGGPGKYLGEKMLAFVEIMLDGIDHFDGGTATTGFELSYIDGPHRSEHGAVQYWTNNSFLWGGLRLDPPNRYREVLPIGITVEDLLYEENAVVDEGGDIPVVRHGGFSDYAHKGLDFATSKIPEVFSSLPIESVELRRILPTTDHIQGSLRMGSDPAISVVDKRQIHQRLRNLVVVGTAVFPTTSWAVPSLTCAAMSLKLGNEI</sequence>
<evidence type="ECO:0000256" key="5">
    <source>
        <dbReference type="ARBA" id="ARBA00023002"/>
    </source>
</evidence>
<comment type="cofactor">
    <cofactor evidence="1">
        <name>FAD</name>
        <dbReference type="ChEBI" id="CHEBI:57692"/>
    </cofactor>
</comment>
<evidence type="ECO:0000256" key="4">
    <source>
        <dbReference type="ARBA" id="ARBA00022827"/>
    </source>
</evidence>
<evidence type="ECO:0000313" key="8">
    <source>
        <dbReference type="EMBL" id="MBD2840987.1"/>
    </source>
</evidence>
<organism evidence="8 9">
    <name type="scientific">Erythrobacter rubeus</name>
    <dbReference type="NCBI Taxonomy" id="2760803"/>
    <lineage>
        <taxon>Bacteria</taxon>
        <taxon>Pseudomonadati</taxon>
        <taxon>Pseudomonadota</taxon>
        <taxon>Alphaproteobacteria</taxon>
        <taxon>Sphingomonadales</taxon>
        <taxon>Erythrobacteraceae</taxon>
        <taxon>Erythrobacter/Porphyrobacter group</taxon>
        <taxon>Erythrobacter</taxon>
    </lineage>
</organism>
<protein>
    <submittedName>
        <fullName evidence="8">GMC family oxidoreductase</fullName>
    </submittedName>
</protein>
<name>A0ABR8KRW5_9SPHN</name>
<keyword evidence="5" id="KW-0560">Oxidoreductase</keyword>
<dbReference type="InterPro" id="IPR007867">
    <property type="entry name" value="GMC_OxRtase_C"/>
</dbReference>
<evidence type="ECO:0000256" key="2">
    <source>
        <dbReference type="ARBA" id="ARBA00010790"/>
    </source>
</evidence>
<feature type="domain" description="Glucose-methanol-choline oxidoreductase N-terminal" evidence="6">
    <location>
        <begin position="86"/>
        <end position="278"/>
    </location>
</feature>
<dbReference type="Gene3D" id="3.50.50.60">
    <property type="entry name" value="FAD/NAD(P)-binding domain"/>
    <property type="match status" value="2"/>
</dbReference>
<keyword evidence="9" id="KW-1185">Reference proteome</keyword>
<evidence type="ECO:0000313" key="9">
    <source>
        <dbReference type="Proteomes" id="UP000635384"/>
    </source>
</evidence>
<dbReference type="PANTHER" id="PTHR42784">
    <property type="entry name" value="PYRANOSE 2-OXIDASE"/>
    <property type="match status" value="1"/>
</dbReference>
<dbReference type="InterPro" id="IPR051473">
    <property type="entry name" value="P2Ox-like"/>
</dbReference>
<dbReference type="Pfam" id="PF05199">
    <property type="entry name" value="GMC_oxred_C"/>
    <property type="match status" value="1"/>
</dbReference>
<dbReference type="InterPro" id="IPR000172">
    <property type="entry name" value="GMC_OxRdtase_N"/>
</dbReference>
<evidence type="ECO:0000259" key="7">
    <source>
        <dbReference type="Pfam" id="PF05199"/>
    </source>
</evidence>
<dbReference type="RefSeq" id="WP_190786566.1">
    <property type="nucleotide sequence ID" value="NZ_JACXLC010000001.1"/>
</dbReference>
<evidence type="ECO:0000259" key="6">
    <source>
        <dbReference type="Pfam" id="PF00732"/>
    </source>
</evidence>
<dbReference type="InterPro" id="IPR036188">
    <property type="entry name" value="FAD/NAD-bd_sf"/>
</dbReference>
<keyword evidence="4" id="KW-0274">FAD</keyword>
<dbReference type="PANTHER" id="PTHR42784:SF1">
    <property type="entry name" value="PYRANOSE 2-OXIDASE"/>
    <property type="match status" value="1"/>
</dbReference>
<gene>
    <name evidence="8" type="ORF">IB285_01825</name>
</gene>
<comment type="similarity">
    <text evidence="2">Belongs to the GMC oxidoreductase family.</text>
</comment>
<keyword evidence="3" id="KW-0285">Flavoprotein</keyword>
<accession>A0ABR8KRW5</accession>
<proteinExistence type="inferred from homology"/>
<dbReference type="SUPFAM" id="SSF51905">
    <property type="entry name" value="FAD/NAD(P)-binding domain"/>
    <property type="match status" value="1"/>
</dbReference>
<dbReference type="EMBL" id="JACXLC010000001">
    <property type="protein sequence ID" value="MBD2840987.1"/>
    <property type="molecule type" value="Genomic_DNA"/>
</dbReference>
<evidence type="ECO:0000256" key="1">
    <source>
        <dbReference type="ARBA" id="ARBA00001974"/>
    </source>
</evidence>